<evidence type="ECO:0000313" key="2">
    <source>
        <dbReference type="EMBL" id="KAI5412200.1"/>
    </source>
</evidence>
<keyword evidence="1" id="KW-1278">Translocase</keyword>
<keyword evidence="3" id="KW-1185">Reference proteome</keyword>
<dbReference type="AlphaFoldDB" id="A0A9D4X337"/>
<evidence type="ECO:0000256" key="1">
    <source>
        <dbReference type="ARBA" id="ARBA00022967"/>
    </source>
</evidence>
<reference evidence="2 3" key="1">
    <citation type="journal article" date="2022" name="Nat. Genet.">
        <title>Improved pea reference genome and pan-genome highlight genomic features and evolutionary characteristics.</title>
        <authorList>
            <person name="Yang T."/>
            <person name="Liu R."/>
            <person name="Luo Y."/>
            <person name="Hu S."/>
            <person name="Wang D."/>
            <person name="Wang C."/>
            <person name="Pandey M.K."/>
            <person name="Ge S."/>
            <person name="Xu Q."/>
            <person name="Li N."/>
            <person name="Li G."/>
            <person name="Huang Y."/>
            <person name="Saxena R.K."/>
            <person name="Ji Y."/>
            <person name="Li M."/>
            <person name="Yan X."/>
            <person name="He Y."/>
            <person name="Liu Y."/>
            <person name="Wang X."/>
            <person name="Xiang C."/>
            <person name="Varshney R.K."/>
            <person name="Ding H."/>
            <person name="Gao S."/>
            <person name="Zong X."/>
        </authorList>
    </citation>
    <scope>NUCLEOTIDE SEQUENCE [LARGE SCALE GENOMIC DNA]</scope>
    <source>
        <strain evidence="2 3">cv. Zhongwan 6</strain>
    </source>
</reference>
<dbReference type="GO" id="GO:0005507">
    <property type="term" value="F:copper ion binding"/>
    <property type="evidence" value="ECO:0007669"/>
    <property type="project" value="TreeGrafter"/>
</dbReference>
<accession>A0A9D4X337</accession>
<dbReference type="Proteomes" id="UP001058974">
    <property type="component" value="Chromosome 5"/>
</dbReference>
<comment type="caution">
    <text evidence="2">The sequence shown here is derived from an EMBL/GenBank/DDBJ whole genome shotgun (WGS) entry which is preliminary data.</text>
</comment>
<dbReference type="EMBL" id="JAMSHJ010000005">
    <property type="protein sequence ID" value="KAI5412200.1"/>
    <property type="molecule type" value="Genomic_DNA"/>
</dbReference>
<dbReference type="GO" id="GO:0043682">
    <property type="term" value="F:P-type divalent copper transporter activity"/>
    <property type="evidence" value="ECO:0007669"/>
    <property type="project" value="TreeGrafter"/>
</dbReference>
<gene>
    <name evidence="2" type="ORF">KIW84_057033</name>
</gene>
<dbReference type="GO" id="GO:0016020">
    <property type="term" value="C:membrane"/>
    <property type="evidence" value="ECO:0007669"/>
    <property type="project" value="TreeGrafter"/>
</dbReference>
<sequence length="145" mass="16192">MSGTSYYCGTLESSHSKIFELRIACPSLRDGYTHNELVQHVWWLFISDCRDGSHQENFIMEDVLGIFANLDSLDLCWHIHMFLNCLKVAKYADVVACPCALGLATSTTVMVTLGIGASQRVFIKGGDASEKAHKIMIFQFPWVIG</sequence>
<organism evidence="2 3">
    <name type="scientific">Pisum sativum</name>
    <name type="common">Garden pea</name>
    <name type="synonym">Lathyrus oleraceus</name>
    <dbReference type="NCBI Taxonomy" id="3888"/>
    <lineage>
        <taxon>Eukaryota</taxon>
        <taxon>Viridiplantae</taxon>
        <taxon>Streptophyta</taxon>
        <taxon>Embryophyta</taxon>
        <taxon>Tracheophyta</taxon>
        <taxon>Spermatophyta</taxon>
        <taxon>Magnoliopsida</taxon>
        <taxon>eudicotyledons</taxon>
        <taxon>Gunneridae</taxon>
        <taxon>Pentapetalae</taxon>
        <taxon>rosids</taxon>
        <taxon>fabids</taxon>
        <taxon>Fabales</taxon>
        <taxon>Fabaceae</taxon>
        <taxon>Papilionoideae</taxon>
        <taxon>50 kb inversion clade</taxon>
        <taxon>NPAAA clade</taxon>
        <taxon>Hologalegina</taxon>
        <taxon>IRL clade</taxon>
        <taxon>Fabeae</taxon>
        <taxon>Lathyrus</taxon>
    </lineage>
</organism>
<evidence type="ECO:0000313" key="3">
    <source>
        <dbReference type="Proteomes" id="UP001058974"/>
    </source>
</evidence>
<proteinExistence type="predicted"/>
<dbReference type="GO" id="GO:0055070">
    <property type="term" value="P:copper ion homeostasis"/>
    <property type="evidence" value="ECO:0007669"/>
    <property type="project" value="TreeGrafter"/>
</dbReference>
<name>A0A9D4X337_PEA</name>
<dbReference type="PANTHER" id="PTHR43520">
    <property type="entry name" value="ATP7, ISOFORM B"/>
    <property type="match status" value="1"/>
</dbReference>
<protein>
    <submittedName>
        <fullName evidence="2">Uncharacterized protein</fullName>
    </submittedName>
</protein>
<dbReference type="Gramene" id="Psat05G0703300-T1">
    <property type="protein sequence ID" value="KAI5412200.1"/>
    <property type="gene ID" value="KIW84_057033"/>
</dbReference>
<dbReference type="PANTHER" id="PTHR43520:SF18">
    <property type="entry name" value="COPPER-TRANSPORTING ATPASE HMA4-LIKE ISOFORM X1"/>
    <property type="match status" value="1"/>
</dbReference>